<feature type="domain" description="BRCT" evidence="17">
    <location>
        <begin position="604"/>
        <end position="682"/>
    </location>
</feature>
<comment type="catalytic activity">
    <reaction evidence="13 15">
        <text>NAD(+) + (deoxyribonucleotide)n-3'-hydroxyl + 5'-phospho-(deoxyribonucleotide)m = (deoxyribonucleotide)n+m + AMP + beta-nicotinamide D-nucleotide.</text>
        <dbReference type="EC" id="6.5.1.2"/>
    </reaction>
</comment>
<feature type="binding site" evidence="15">
    <location>
        <position position="320"/>
    </location>
    <ligand>
        <name>NAD(+)</name>
        <dbReference type="ChEBI" id="CHEBI:57540"/>
    </ligand>
</feature>
<dbReference type="SUPFAM" id="SSF50249">
    <property type="entry name" value="Nucleic acid-binding proteins"/>
    <property type="match status" value="1"/>
</dbReference>
<dbReference type="Pfam" id="PF03120">
    <property type="entry name" value="OB_DNA_ligase"/>
    <property type="match status" value="1"/>
</dbReference>
<comment type="cofactor">
    <cofactor evidence="15">
        <name>Mg(2+)</name>
        <dbReference type="ChEBI" id="CHEBI:18420"/>
    </cofactor>
    <cofactor evidence="15">
        <name>Mn(2+)</name>
        <dbReference type="ChEBI" id="CHEBI:29035"/>
    </cofactor>
</comment>
<feature type="binding site" evidence="15">
    <location>
        <position position="178"/>
    </location>
    <ligand>
        <name>NAD(+)</name>
        <dbReference type="ChEBI" id="CHEBI:57540"/>
    </ligand>
</feature>
<dbReference type="Pfam" id="PF00533">
    <property type="entry name" value="BRCT"/>
    <property type="match status" value="1"/>
</dbReference>
<feature type="binding site" evidence="15">
    <location>
        <position position="432"/>
    </location>
    <ligand>
        <name>Zn(2+)</name>
        <dbReference type="ChEBI" id="CHEBI:29105"/>
    </ligand>
</feature>
<dbReference type="Gene3D" id="3.40.50.10190">
    <property type="entry name" value="BRCT domain"/>
    <property type="match status" value="1"/>
</dbReference>
<feature type="binding site" evidence="15">
    <location>
        <begin position="37"/>
        <end position="41"/>
    </location>
    <ligand>
        <name>NAD(+)</name>
        <dbReference type="ChEBI" id="CHEBI:57540"/>
    </ligand>
</feature>
<name>A0A6N4RFB7_BLAVI</name>
<dbReference type="CDD" id="cd17748">
    <property type="entry name" value="BRCT_DNA_ligase_like"/>
    <property type="match status" value="1"/>
</dbReference>
<comment type="similarity">
    <text evidence="14 15">Belongs to the NAD-dependent DNA ligase family. LigA subfamily.</text>
</comment>
<dbReference type="FunFam" id="3.30.470.30:FF:000001">
    <property type="entry name" value="DNA ligase"/>
    <property type="match status" value="1"/>
</dbReference>
<sequence length="682" mass="74457">MDLFAHTSVEERLAELREKIAYHNHRYHTLDAPEISDAEYDALFRELEKLEAENPHLKVAESPTNKVGGTRAAAFSSKPHRAPMRSLGNAFSAEDVEDFVTRITRFLSLAKAPEFIIEPKIDGVSLSLTYENEKLVQALTRGDGEVGEDVTANVRTIKNIPQTLQGERHPDRIEIRGEVYISEADFARLNDQQAANGGKVFANPRNAAAGSLRQLDSAITAARPLQFLAYSTGVCEPASALPVSESALIATLQKWGFQTPQTESADGDKALMTIYTDWQNNRHTKVPYAIDGLVYKVNDKALQTRLGELARTPRWAIAHKFPPEQATTLLHNIEIQVGRTGKLTPVAKLEPVNVGGVTVSNATLHNEDYIAQRDIRIGDTVFVERAGDVIPQVVSVVEGKRPAHTHPFKFPHMCPACGAEAVRAEGEADWRCVNHFNCPAQLEAQLIHFVSRGCFDIDGLGEKQVQLFIKEGLLKTPADIFLLANHADRIREWEGFGEKSVSKLIESIDKARSIPFPRFLTALGIPNIGETTAQDLAGTFGDWPTFFSAVTAEDAEARLLAIEGIGPVIAKALIAFFATEQNVALVSALFANGVDIQAYQSRVKSQGYFTGKTVVLTGTLSAMTRDEAKSRLIAQGAKVTGSVTGNTHYLIAGEAGGSKLKDAAKHNVPILDEDAFLGHLNT</sequence>
<evidence type="ECO:0000256" key="5">
    <source>
        <dbReference type="ARBA" id="ARBA00022705"/>
    </source>
</evidence>
<feature type="active site" description="N6-AMP-lysine intermediate" evidence="15">
    <location>
        <position position="120"/>
    </location>
</feature>
<dbReference type="InterPro" id="IPR013840">
    <property type="entry name" value="DNAligase_N"/>
</dbReference>
<dbReference type="EMBL" id="VAFM01000001">
    <property type="protein sequence ID" value="TKW61744.1"/>
    <property type="molecule type" value="Genomic_DNA"/>
</dbReference>
<dbReference type="Gene3D" id="6.20.10.30">
    <property type="match status" value="1"/>
</dbReference>
<dbReference type="GO" id="GO:0003911">
    <property type="term" value="F:DNA ligase (NAD+) activity"/>
    <property type="evidence" value="ECO:0007669"/>
    <property type="project" value="UniProtKB-UniRule"/>
</dbReference>
<evidence type="ECO:0000256" key="15">
    <source>
        <dbReference type="HAMAP-Rule" id="MF_01588"/>
    </source>
</evidence>
<dbReference type="EC" id="6.5.1.2" evidence="2 15"/>
<keyword evidence="8 15" id="KW-0862">Zinc</keyword>
<evidence type="ECO:0000256" key="9">
    <source>
        <dbReference type="ARBA" id="ARBA00022842"/>
    </source>
</evidence>
<feature type="binding site" evidence="15">
    <location>
        <position position="438"/>
    </location>
    <ligand>
        <name>Zn(2+)</name>
        <dbReference type="ChEBI" id="CHEBI:29105"/>
    </ligand>
</feature>
<reference evidence="18 19" key="1">
    <citation type="journal article" date="2017" name="Nat. Commun.">
        <title>In situ click chemistry generation of cyclooxygenase-2 inhibitors.</title>
        <authorList>
            <person name="Bhardwaj A."/>
            <person name="Kaur J."/>
            <person name="Wuest M."/>
            <person name="Wuest F."/>
        </authorList>
    </citation>
    <scope>NUCLEOTIDE SEQUENCE [LARGE SCALE GENOMIC DNA]</scope>
    <source>
        <strain evidence="18">S2_018_000_R2_106</strain>
    </source>
</reference>
<evidence type="ECO:0000256" key="11">
    <source>
        <dbReference type="ARBA" id="ARBA00023204"/>
    </source>
</evidence>
<keyword evidence="9 15" id="KW-0460">Magnesium</keyword>
<feature type="binding site" evidence="15">
    <location>
        <position position="141"/>
    </location>
    <ligand>
        <name>NAD(+)</name>
        <dbReference type="ChEBI" id="CHEBI:57540"/>
    </ligand>
</feature>
<keyword evidence="5 15" id="KW-0235">DNA replication</keyword>
<dbReference type="InterPro" id="IPR036420">
    <property type="entry name" value="BRCT_dom_sf"/>
</dbReference>
<dbReference type="CDD" id="cd00114">
    <property type="entry name" value="LIGANc"/>
    <property type="match status" value="1"/>
</dbReference>
<dbReference type="SMART" id="SM00278">
    <property type="entry name" value="HhH1"/>
    <property type="match status" value="3"/>
</dbReference>
<keyword evidence="4 15" id="KW-0436">Ligase</keyword>
<feature type="region of interest" description="Disordered" evidence="16">
    <location>
        <begin position="61"/>
        <end position="81"/>
    </location>
</feature>
<dbReference type="Proteomes" id="UP000320948">
    <property type="component" value="Unassembled WGS sequence"/>
</dbReference>
<dbReference type="SMART" id="SM00292">
    <property type="entry name" value="BRCT"/>
    <property type="match status" value="1"/>
</dbReference>
<keyword evidence="11 15" id="KW-0234">DNA repair</keyword>
<dbReference type="Pfam" id="PF03119">
    <property type="entry name" value="DNA_ligase_ZBD"/>
    <property type="match status" value="1"/>
</dbReference>
<dbReference type="InterPro" id="IPR004149">
    <property type="entry name" value="Znf_DNAligase_C4"/>
</dbReference>
<dbReference type="GO" id="GO:0006260">
    <property type="term" value="P:DNA replication"/>
    <property type="evidence" value="ECO:0007669"/>
    <property type="project" value="UniProtKB-KW"/>
</dbReference>
<dbReference type="AlphaFoldDB" id="A0A6N4RFB7"/>
<dbReference type="InterPro" id="IPR012340">
    <property type="entry name" value="NA-bd_OB-fold"/>
</dbReference>
<dbReference type="InterPro" id="IPR003583">
    <property type="entry name" value="Hlx-hairpin-Hlx_DNA-bd_motif"/>
</dbReference>
<gene>
    <name evidence="15 18" type="primary">ligA</name>
    <name evidence="18" type="ORF">DI628_03735</name>
</gene>
<dbReference type="SUPFAM" id="SSF56091">
    <property type="entry name" value="DNA ligase/mRNA capping enzyme, catalytic domain"/>
    <property type="match status" value="1"/>
</dbReference>
<dbReference type="GO" id="GO:0006281">
    <property type="term" value="P:DNA repair"/>
    <property type="evidence" value="ECO:0007669"/>
    <property type="project" value="UniProtKB-KW"/>
</dbReference>
<dbReference type="PIRSF" id="PIRSF001604">
    <property type="entry name" value="LigA"/>
    <property type="match status" value="1"/>
</dbReference>
<dbReference type="Gene3D" id="1.10.150.20">
    <property type="entry name" value="5' to 3' exonuclease, C-terminal subdomain"/>
    <property type="match status" value="2"/>
</dbReference>
<keyword evidence="7 15" id="KW-0227">DNA damage</keyword>
<protein>
    <recommendedName>
        <fullName evidence="3 15">DNA ligase</fullName>
        <ecNumber evidence="2 15">6.5.1.2</ecNumber>
    </recommendedName>
    <alternativeName>
        <fullName evidence="15">Polydeoxyribonucleotide synthase [NAD(+)]</fullName>
    </alternativeName>
</protein>
<dbReference type="InterPro" id="IPR001357">
    <property type="entry name" value="BRCT_dom"/>
</dbReference>
<proteinExistence type="inferred from homology"/>
<dbReference type="SUPFAM" id="SSF52113">
    <property type="entry name" value="BRCT domain"/>
    <property type="match status" value="1"/>
</dbReference>
<evidence type="ECO:0000259" key="17">
    <source>
        <dbReference type="PROSITE" id="PS50172"/>
    </source>
</evidence>
<dbReference type="SMART" id="SM00532">
    <property type="entry name" value="LIGANc"/>
    <property type="match status" value="1"/>
</dbReference>
<dbReference type="HAMAP" id="MF_01588">
    <property type="entry name" value="DNA_ligase_A"/>
    <property type="match status" value="1"/>
</dbReference>
<evidence type="ECO:0000256" key="6">
    <source>
        <dbReference type="ARBA" id="ARBA00022723"/>
    </source>
</evidence>
<dbReference type="GO" id="GO:0005829">
    <property type="term" value="C:cytosol"/>
    <property type="evidence" value="ECO:0007669"/>
    <property type="project" value="TreeGrafter"/>
</dbReference>
<dbReference type="PANTHER" id="PTHR23389">
    <property type="entry name" value="CHROMOSOME TRANSMISSION FIDELITY FACTOR 18"/>
    <property type="match status" value="1"/>
</dbReference>
<evidence type="ECO:0000256" key="14">
    <source>
        <dbReference type="ARBA" id="ARBA00060881"/>
    </source>
</evidence>
<dbReference type="FunFam" id="1.10.150.20:FF:000007">
    <property type="entry name" value="DNA ligase"/>
    <property type="match status" value="1"/>
</dbReference>
<accession>A0A6N4RFB7</accession>
<dbReference type="Pfam" id="PF12826">
    <property type="entry name" value="HHH_2"/>
    <property type="match status" value="1"/>
</dbReference>
<feature type="binding site" evidence="15">
    <location>
        <position position="414"/>
    </location>
    <ligand>
        <name>Zn(2+)</name>
        <dbReference type="ChEBI" id="CHEBI:29105"/>
    </ligand>
</feature>
<dbReference type="Gene3D" id="1.10.287.610">
    <property type="entry name" value="Helix hairpin bin"/>
    <property type="match status" value="1"/>
</dbReference>
<evidence type="ECO:0000256" key="2">
    <source>
        <dbReference type="ARBA" id="ARBA00012722"/>
    </source>
</evidence>
<dbReference type="PROSITE" id="PS01056">
    <property type="entry name" value="DNA_LIGASE_N2"/>
    <property type="match status" value="1"/>
</dbReference>
<dbReference type="InterPro" id="IPR013839">
    <property type="entry name" value="DNAligase_adenylation"/>
</dbReference>
<dbReference type="PANTHER" id="PTHR23389:SF9">
    <property type="entry name" value="DNA LIGASE"/>
    <property type="match status" value="1"/>
</dbReference>
<dbReference type="PROSITE" id="PS50172">
    <property type="entry name" value="BRCT"/>
    <property type="match status" value="1"/>
</dbReference>
<feature type="binding site" evidence="15">
    <location>
        <position position="296"/>
    </location>
    <ligand>
        <name>NAD(+)</name>
        <dbReference type="ChEBI" id="CHEBI:57540"/>
    </ligand>
</feature>
<feature type="binding site" evidence="15">
    <location>
        <position position="118"/>
    </location>
    <ligand>
        <name>NAD(+)</name>
        <dbReference type="ChEBI" id="CHEBI:57540"/>
    </ligand>
</feature>
<evidence type="ECO:0000256" key="10">
    <source>
        <dbReference type="ARBA" id="ARBA00023027"/>
    </source>
</evidence>
<dbReference type="InterPro" id="IPR004150">
    <property type="entry name" value="NAD_DNA_ligase_OB"/>
</dbReference>
<evidence type="ECO:0000256" key="8">
    <source>
        <dbReference type="ARBA" id="ARBA00022833"/>
    </source>
</evidence>
<evidence type="ECO:0000256" key="7">
    <source>
        <dbReference type="ARBA" id="ARBA00022763"/>
    </source>
</evidence>
<evidence type="ECO:0000256" key="3">
    <source>
        <dbReference type="ARBA" id="ARBA00013308"/>
    </source>
</evidence>
<dbReference type="NCBIfam" id="NF005932">
    <property type="entry name" value="PRK07956.1"/>
    <property type="match status" value="1"/>
</dbReference>
<keyword evidence="12 15" id="KW-0464">Manganese</keyword>
<dbReference type="Gene3D" id="3.30.470.30">
    <property type="entry name" value="DNA ligase/mRNA capping enzyme"/>
    <property type="match status" value="1"/>
</dbReference>
<evidence type="ECO:0000313" key="18">
    <source>
        <dbReference type="EMBL" id="TKW61744.1"/>
    </source>
</evidence>
<feature type="binding site" evidence="15">
    <location>
        <position position="417"/>
    </location>
    <ligand>
        <name>Zn(2+)</name>
        <dbReference type="ChEBI" id="CHEBI:29105"/>
    </ligand>
</feature>
<dbReference type="Gene3D" id="2.40.50.140">
    <property type="entry name" value="Nucleic acid-binding proteins"/>
    <property type="match status" value="1"/>
</dbReference>
<comment type="caution">
    <text evidence="18">The sequence shown here is derived from an EMBL/GenBank/DDBJ whole genome shotgun (WGS) entry which is preliminary data.</text>
</comment>
<keyword evidence="10 15" id="KW-0520">NAD</keyword>
<dbReference type="InterPro" id="IPR001679">
    <property type="entry name" value="DNA_ligase"/>
</dbReference>
<organism evidence="18 19">
    <name type="scientific">Blastochloris viridis</name>
    <name type="common">Rhodopseudomonas viridis</name>
    <dbReference type="NCBI Taxonomy" id="1079"/>
    <lineage>
        <taxon>Bacteria</taxon>
        <taxon>Pseudomonadati</taxon>
        <taxon>Pseudomonadota</taxon>
        <taxon>Alphaproteobacteria</taxon>
        <taxon>Hyphomicrobiales</taxon>
        <taxon>Blastochloridaceae</taxon>
        <taxon>Blastochloris</taxon>
    </lineage>
</organism>
<dbReference type="GO" id="GO:0003677">
    <property type="term" value="F:DNA binding"/>
    <property type="evidence" value="ECO:0007669"/>
    <property type="project" value="InterPro"/>
</dbReference>
<dbReference type="InterPro" id="IPR041663">
    <property type="entry name" value="DisA/LigA_HHH"/>
</dbReference>
<dbReference type="SUPFAM" id="SSF47781">
    <property type="entry name" value="RuvA domain 2-like"/>
    <property type="match status" value="1"/>
</dbReference>
<comment type="function">
    <text evidence="1 15">DNA ligase that catalyzes the formation of phosphodiester linkages between 5'-phosphoryl and 3'-hydroxyl groups in double-stranded DNA using NAD as a coenzyme and as the energy source for the reaction. It is essential for DNA replication and repair of damaged DNA.</text>
</comment>
<dbReference type="FunFam" id="2.40.50.140:FF:000012">
    <property type="entry name" value="DNA ligase"/>
    <property type="match status" value="1"/>
</dbReference>
<dbReference type="FunFam" id="1.10.287.610:FF:000002">
    <property type="entry name" value="DNA ligase"/>
    <property type="match status" value="1"/>
</dbReference>
<evidence type="ECO:0000313" key="19">
    <source>
        <dbReference type="Proteomes" id="UP000320948"/>
    </source>
</evidence>
<keyword evidence="6 15" id="KW-0479">Metal-binding</keyword>
<dbReference type="GO" id="GO:0046872">
    <property type="term" value="F:metal ion binding"/>
    <property type="evidence" value="ECO:0007669"/>
    <property type="project" value="UniProtKB-KW"/>
</dbReference>
<evidence type="ECO:0000256" key="1">
    <source>
        <dbReference type="ARBA" id="ARBA00004067"/>
    </source>
</evidence>
<dbReference type="Pfam" id="PF01653">
    <property type="entry name" value="DNA_ligase_aden"/>
    <property type="match status" value="1"/>
</dbReference>
<evidence type="ECO:0000256" key="16">
    <source>
        <dbReference type="SAM" id="MobiDB-lite"/>
    </source>
</evidence>
<feature type="binding site" evidence="15">
    <location>
        <begin position="86"/>
        <end position="87"/>
    </location>
    <ligand>
        <name>NAD(+)</name>
        <dbReference type="ChEBI" id="CHEBI:57540"/>
    </ligand>
</feature>
<evidence type="ECO:0000256" key="13">
    <source>
        <dbReference type="ARBA" id="ARBA00034005"/>
    </source>
</evidence>
<evidence type="ECO:0000256" key="4">
    <source>
        <dbReference type="ARBA" id="ARBA00022598"/>
    </source>
</evidence>
<dbReference type="InterPro" id="IPR033136">
    <property type="entry name" value="DNA_ligase_CS"/>
</dbReference>
<dbReference type="NCBIfam" id="TIGR00575">
    <property type="entry name" value="dnlj"/>
    <property type="match status" value="1"/>
</dbReference>
<dbReference type="InterPro" id="IPR010994">
    <property type="entry name" value="RuvA_2-like"/>
</dbReference>
<evidence type="ECO:0000256" key="12">
    <source>
        <dbReference type="ARBA" id="ARBA00023211"/>
    </source>
</evidence>